<dbReference type="PROSITE" id="PS51462">
    <property type="entry name" value="NUDIX"/>
    <property type="match status" value="1"/>
</dbReference>
<evidence type="ECO:0000259" key="3">
    <source>
        <dbReference type="PROSITE" id="PS51462"/>
    </source>
</evidence>
<evidence type="ECO:0000256" key="1">
    <source>
        <dbReference type="ARBA" id="ARBA00001946"/>
    </source>
</evidence>
<name>A0A423VAW6_CYTCH</name>
<dbReference type="InterPro" id="IPR015797">
    <property type="entry name" value="NUDIX_hydrolase-like_dom_sf"/>
</dbReference>
<comment type="caution">
    <text evidence="4">The sequence shown here is derived from an EMBL/GenBank/DDBJ whole genome shotgun (WGS) entry which is preliminary data.</text>
</comment>
<feature type="domain" description="Nudix hydrolase" evidence="3">
    <location>
        <begin position="115"/>
        <end position="279"/>
    </location>
</feature>
<keyword evidence="5" id="KW-1185">Reference proteome</keyword>
<accession>A0A423VAW6</accession>
<evidence type="ECO:0000313" key="5">
    <source>
        <dbReference type="Proteomes" id="UP000284375"/>
    </source>
</evidence>
<dbReference type="InterPro" id="IPR000086">
    <property type="entry name" value="NUDIX_hydrolase_dom"/>
</dbReference>
<dbReference type="Proteomes" id="UP000284375">
    <property type="component" value="Unassembled WGS sequence"/>
</dbReference>
<dbReference type="EMBL" id="LJZO01000071">
    <property type="protein sequence ID" value="ROV88086.1"/>
    <property type="molecule type" value="Genomic_DNA"/>
</dbReference>
<dbReference type="GO" id="GO:0006753">
    <property type="term" value="P:nucleoside phosphate metabolic process"/>
    <property type="evidence" value="ECO:0007669"/>
    <property type="project" value="TreeGrafter"/>
</dbReference>
<proteinExistence type="predicted"/>
<reference evidence="4 5" key="1">
    <citation type="submission" date="2015-09" db="EMBL/GenBank/DDBJ databases">
        <title>Host preference determinants of Valsa canker pathogens revealed by comparative genomics.</title>
        <authorList>
            <person name="Yin Z."/>
            <person name="Huang L."/>
        </authorList>
    </citation>
    <scope>NUCLEOTIDE SEQUENCE [LARGE SCALE GENOMIC DNA]</scope>
    <source>
        <strain evidence="4 5">YSFL</strain>
    </source>
</reference>
<dbReference type="Gene3D" id="3.90.79.10">
    <property type="entry name" value="Nucleoside Triphosphate Pyrophosphohydrolase"/>
    <property type="match status" value="1"/>
</dbReference>
<dbReference type="Pfam" id="PF00293">
    <property type="entry name" value="NUDIX"/>
    <property type="match status" value="1"/>
</dbReference>
<evidence type="ECO:0000313" key="4">
    <source>
        <dbReference type="EMBL" id="ROV88086.1"/>
    </source>
</evidence>
<dbReference type="GO" id="GO:0019693">
    <property type="term" value="P:ribose phosphate metabolic process"/>
    <property type="evidence" value="ECO:0007669"/>
    <property type="project" value="TreeGrafter"/>
</dbReference>
<organism evidence="4 5">
    <name type="scientific">Cytospora chrysosperma</name>
    <name type="common">Cytospora canker fungus</name>
    <name type="synonym">Sphaeria chrysosperma</name>
    <dbReference type="NCBI Taxonomy" id="252740"/>
    <lineage>
        <taxon>Eukaryota</taxon>
        <taxon>Fungi</taxon>
        <taxon>Dikarya</taxon>
        <taxon>Ascomycota</taxon>
        <taxon>Pezizomycotina</taxon>
        <taxon>Sordariomycetes</taxon>
        <taxon>Sordariomycetidae</taxon>
        <taxon>Diaporthales</taxon>
        <taxon>Cytosporaceae</taxon>
        <taxon>Cytospora</taxon>
    </lineage>
</organism>
<comment type="cofactor">
    <cofactor evidence="1">
        <name>Mg(2+)</name>
        <dbReference type="ChEBI" id="CHEBI:18420"/>
    </cofactor>
</comment>
<dbReference type="PANTHER" id="PTHR11839:SF18">
    <property type="entry name" value="NUDIX HYDROLASE DOMAIN-CONTAINING PROTEIN"/>
    <property type="match status" value="1"/>
</dbReference>
<gene>
    <name evidence="4" type="ORF">VSDG_09392</name>
</gene>
<protein>
    <recommendedName>
        <fullName evidence="3">Nudix hydrolase domain-containing protein</fullName>
    </recommendedName>
</protein>
<dbReference type="STRING" id="252740.A0A423VAW6"/>
<dbReference type="OrthoDB" id="10249920at2759"/>
<evidence type="ECO:0000256" key="2">
    <source>
        <dbReference type="ARBA" id="ARBA00022801"/>
    </source>
</evidence>
<dbReference type="GO" id="GO:0080042">
    <property type="term" value="F:ADP-glucose pyrophosphohydrolase activity"/>
    <property type="evidence" value="ECO:0007669"/>
    <property type="project" value="TreeGrafter"/>
</dbReference>
<sequence>MASAGEELNSFEIEFCGRAIEITHPSNVKIDKESLESWTAFKNWKTTLEENFALQETKQDHAFHDDPYMLQSIKIMSVYWHGTRIFFMKVKPNITGSKLDPETGKAKDLSAVTLLRGGSVAMLMVLRPMDSQDEKLVVMTEQPRVSAGSLRFWEIPAGMLNDEHDFVLAAAREIEEDTGFDIPSSELVDMTELALRNSELPESNMKSAMYLSPGGCDEYVALVLWEKKVDRFEIEELKCRMTGQRKEGGIMTLRLVDYEVLWREGARDAKTLAAWALYEGLSKAGILQEEIHKRKQARNVN</sequence>
<dbReference type="CDD" id="cd03424">
    <property type="entry name" value="NUDIX_ADPRase_Nudt5_UGPPase_Nudt14"/>
    <property type="match status" value="1"/>
</dbReference>
<dbReference type="AlphaFoldDB" id="A0A423VAW6"/>
<dbReference type="GO" id="GO:0080041">
    <property type="term" value="F:ADP-ribose pyrophosphohydrolase activity"/>
    <property type="evidence" value="ECO:0007669"/>
    <property type="project" value="TreeGrafter"/>
</dbReference>
<dbReference type="SUPFAM" id="SSF55811">
    <property type="entry name" value="Nudix"/>
    <property type="match status" value="1"/>
</dbReference>
<dbReference type="PANTHER" id="PTHR11839">
    <property type="entry name" value="UDP/ADP-SUGAR PYROPHOSPHATASE"/>
    <property type="match status" value="1"/>
</dbReference>
<keyword evidence="2" id="KW-0378">Hydrolase</keyword>